<feature type="non-terminal residue" evidence="1">
    <location>
        <position position="231"/>
    </location>
</feature>
<dbReference type="AlphaFoldDB" id="A0A383CU94"/>
<accession>A0A383CU94</accession>
<name>A0A383CU94_9ZZZZ</name>
<gene>
    <name evidence="1" type="ORF">METZ01_LOCUS488770</name>
</gene>
<protein>
    <submittedName>
        <fullName evidence="1">Uncharacterized protein</fullName>
    </submittedName>
</protein>
<sequence length="231" mass="26278">MKQILYFYILIVACGAENSKSLNHGNSRSFQFTYTVDIESTDGAKLELWIPIPKSNEVQTISNLNINANSLQYSIEDEIIHGNKYLYINDAKGTKKDTKISLTFDVERKEHQNVMYKNVDPQKYLGAYEMVPTGGVFEKIIIDNNLSKNNVRGIYDYVFKGMHYGKPISVDDKYYHDPWLNPDGKYGIKQVGRDNIVNLYQKSKKEGGNYTFGNGNAIYACDIGVGNCTDY</sequence>
<reference evidence="1" key="1">
    <citation type="submission" date="2018-05" db="EMBL/GenBank/DDBJ databases">
        <authorList>
            <person name="Lanie J.A."/>
            <person name="Ng W.-L."/>
            <person name="Kazmierczak K.M."/>
            <person name="Andrzejewski T.M."/>
            <person name="Davidsen T.M."/>
            <person name="Wayne K.J."/>
            <person name="Tettelin H."/>
            <person name="Glass J.I."/>
            <person name="Rusch D."/>
            <person name="Podicherti R."/>
            <person name="Tsui H.-C.T."/>
            <person name="Winkler M.E."/>
        </authorList>
    </citation>
    <scope>NUCLEOTIDE SEQUENCE</scope>
</reference>
<dbReference type="EMBL" id="UINC01211844">
    <property type="protein sequence ID" value="SVE35916.1"/>
    <property type="molecule type" value="Genomic_DNA"/>
</dbReference>
<proteinExistence type="predicted"/>
<organism evidence="1">
    <name type="scientific">marine metagenome</name>
    <dbReference type="NCBI Taxonomy" id="408172"/>
    <lineage>
        <taxon>unclassified sequences</taxon>
        <taxon>metagenomes</taxon>
        <taxon>ecological metagenomes</taxon>
    </lineage>
</organism>
<evidence type="ECO:0000313" key="1">
    <source>
        <dbReference type="EMBL" id="SVE35916.1"/>
    </source>
</evidence>